<dbReference type="EMBL" id="AP025730">
    <property type="protein sequence ID" value="BDI05188.1"/>
    <property type="molecule type" value="Genomic_DNA"/>
</dbReference>
<keyword evidence="1" id="KW-0489">Methyltransferase</keyword>
<evidence type="ECO:0000256" key="1">
    <source>
        <dbReference type="ARBA" id="ARBA00022603"/>
    </source>
</evidence>
<dbReference type="InterPro" id="IPR051128">
    <property type="entry name" value="EgtD_Methyltrsf_superfamily"/>
</dbReference>
<dbReference type="PANTHER" id="PTHR43397">
    <property type="entry name" value="ERGOTHIONEINE BIOSYNTHESIS PROTEIN 1"/>
    <property type="match status" value="1"/>
</dbReference>
<keyword evidence="5" id="KW-1185">Reference proteome</keyword>
<keyword evidence="2" id="KW-0808">Transferase</keyword>
<dbReference type="Gene3D" id="3.40.50.150">
    <property type="entry name" value="Vaccinia Virus protein VP39"/>
    <property type="match status" value="1"/>
</dbReference>
<evidence type="ECO:0000313" key="4">
    <source>
        <dbReference type="EMBL" id="BDI05188.1"/>
    </source>
</evidence>
<feature type="domain" description="Histidine-specific methyltransferase SAM-dependent" evidence="3">
    <location>
        <begin position="37"/>
        <end position="336"/>
    </location>
</feature>
<protein>
    <submittedName>
        <fullName evidence="4">Dimethylhistidine N-methyltransferase</fullName>
    </submittedName>
</protein>
<dbReference type="InterPro" id="IPR029063">
    <property type="entry name" value="SAM-dependent_MTases_sf"/>
</dbReference>
<evidence type="ECO:0000259" key="3">
    <source>
        <dbReference type="Pfam" id="PF10017"/>
    </source>
</evidence>
<proteinExistence type="predicted"/>
<evidence type="ECO:0000313" key="5">
    <source>
        <dbReference type="Proteomes" id="UP001057498"/>
    </source>
</evidence>
<dbReference type="PIRSF" id="PIRSF018005">
    <property type="entry name" value="UCP018005"/>
    <property type="match status" value="1"/>
</dbReference>
<dbReference type="PANTHER" id="PTHR43397:SF1">
    <property type="entry name" value="ERGOTHIONEINE BIOSYNTHESIS PROTEIN 1"/>
    <property type="match status" value="1"/>
</dbReference>
<dbReference type="NCBIfam" id="TIGR03438">
    <property type="entry name" value="egtD_ergothio"/>
    <property type="match status" value="1"/>
</dbReference>
<dbReference type="InterPro" id="IPR017804">
    <property type="entry name" value="MeTrfase_EgtD-like"/>
</dbReference>
<gene>
    <name evidence="4" type="ORF">CATMQ487_21580</name>
</gene>
<dbReference type="InterPro" id="IPR019257">
    <property type="entry name" value="MeTrfase_dom"/>
</dbReference>
<dbReference type="SUPFAM" id="SSF53335">
    <property type="entry name" value="S-adenosyl-L-methionine-dependent methyltransferases"/>
    <property type="match status" value="1"/>
</dbReference>
<accession>A0ABN6PMB2</accession>
<reference evidence="4" key="1">
    <citation type="submission" date="2022-04" db="EMBL/GenBank/DDBJ databases">
        <title>Whole genome sequence of Sphaerotilus sp. FB-5.</title>
        <authorList>
            <person name="Takeda M."/>
            <person name="Narihara S."/>
            <person name="Akimoto M."/>
            <person name="Akimoto R."/>
            <person name="Nishiyashiki S."/>
            <person name="Murakami T."/>
        </authorList>
    </citation>
    <scope>NUCLEOTIDE SEQUENCE</scope>
    <source>
        <strain evidence="4">FB-5</strain>
    </source>
</reference>
<dbReference type="InterPro" id="IPR035094">
    <property type="entry name" value="EgtD"/>
</dbReference>
<dbReference type="Proteomes" id="UP001057498">
    <property type="component" value="Chromosome"/>
</dbReference>
<sequence>MTPRPDSEVAHGMTDPGLDAVIGSESTLPVAQASRFARELRAALASRPRRLSPKWFYDAEGSALFERICTLPEYYPTRTERAILARHAGEIAALIGARAEIVEFGAGSCDKVRLLLDALDMPCAYIPVDISAQHLDASAQRLRQHYPCLEVLPQAADYTQRLHLPAPCPGAGRRVGFFPGSTIGNFDPPDALRFLILAARALRGGALLLGADRVKSPALLHAAYNDAAGVTAAFNRHVLRRAQRELGAQVDPDGFDHAAFYNAPLQRIEMHLLSCGRQTIGLGGEEFVFEEGETLHTENSYKYTPEGLRALVRQAGWRPGPMWTDPERLFSLHWLEAPA</sequence>
<evidence type="ECO:0000256" key="2">
    <source>
        <dbReference type="ARBA" id="ARBA00022679"/>
    </source>
</evidence>
<organism evidence="4 5">
    <name type="scientific">Sphaerotilus microaerophilus</name>
    <dbReference type="NCBI Taxonomy" id="2914710"/>
    <lineage>
        <taxon>Bacteria</taxon>
        <taxon>Pseudomonadati</taxon>
        <taxon>Pseudomonadota</taxon>
        <taxon>Betaproteobacteria</taxon>
        <taxon>Burkholderiales</taxon>
        <taxon>Sphaerotilaceae</taxon>
        <taxon>Sphaerotilus</taxon>
    </lineage>
</organism>
<dbReference type="Pfam" id="PF10017">
    <property type="entry name" value="Methyltransf_33"/>
    <property type="match status" value="1"/>
</dbReference>
<name>A0ABN6PMB2_9BURK</name>